<dbReference type="RefSeq" id="WP_117909951.1">
    <property type="nucleotide sequence ID" value="NZ_JAODBU010000004.1"/>
</dbReference>
<evidence type="ECO:0000259" key="2">
    <source>
        <dbReference type="PROSITE" id="PS50853"/>
    </source>
</evidence>
<evidence type="ECO:0000313" key="3">
    <source>
        <dbReference type="EMBL" id="MCT7398438.1"/>
    </source>
</evidence>
<evidence type="ECO:0000256" key="1">
    <source>
        <dbReference type="SAM" id="SignalP"/>
    </source>
</evidence>
<comment type="caution">
    <text evidence="3">The sequence shown here is derived from an EMBL/GenBank/DDBJ whole genome shotgun (WGS) entry which is preliminary data.</text>
</comment>
<dbReference type="InterPro" id="IPR003961">
    <property type="entry name" value="FN3_dom"/>
</dbReference>
<organism evidence="3 4">
    <name type="scientific">Eubacterium album</name>
    <dbReference type="NCBI Taxonomy" id="2978477"/>
    <lineage>
        <taxon>Bacteria</taxon>
        <taxon>Bacillati</taxon>
        <taxon>Bacillota</taxon>
        <taxon>Clostridia</taxon>
        <taxon>Eubacteriales</taxon>
        <taxon>Eubacteriaceae</taxon>
        <taxon>Eubacterium</taxon>
    </lineage>
</organism>
<sequence>MRKLFKQITAVAMSATMIIGAAGVTSAAVAQGTNVSQNEWTSYSLHTREDNGEWEDKLIKDGQSYMNTANAYKSYGENASLTAKTASSFTMNVVSTGWSANWNPFTGKVTQSNPWGVTATQIMNVERGRYYNLSFKIKSTLSNELTKTVERADGTAYNEGTGKYNYVKHVHFKVFDNNDKDGAALDLTNLTATIGGASVLTTGDANINKDFSSFIALDSKNTADDGWVTVTASFMIPSLKSEYQSGVKNPTVGVKFAFGALLREYEDENNMSGTIEVKDFSVVADIMSPSQVKVTKVTPKKKAMVVKFKKSSGAKKYEVQYSLKKNMKAAKVKTTKKTSIKIKKLKAKKTYYVRVRSYFENNGKKIYSPYSAKKKVTIK</sequence>
<feature type="domain" description="Fibronectin type-III" evidence="2">
    <location>
        <begin position="288"/>
        <end position="379"/>
    </location>
</feature>
<keyword evidence="4" id="KW-1185">Reference proteome</keyword>
<gene>
    <name evidence="3" type="ORF">N5B56_04965</name>
</gene>
<reference evidence="3" key="1">
    <citation type="submission" date="2022-09" db="EMBL/GenBank/DDBJ databases">
        <title>Eubacterium sp. LFL-14 isolated from human feces.</title>
        <authorList>
            <person name="Liu F."/>
        </authorList>
    </citation>
    <scope>NUCLEOTIDE SEQUENCE</scope>
    <source>
        <strain evidence="3">LFL-14</strain>
    </source>
</reference>
<name>A0ABT2M2F6_9FIRM</name>
<feature type="signal peptide" evidence="1">
    <location>
        <begin position="1"/>
        <end position="27"/>
    </location>
</feature>
<dbReference type="Gene3D" id="2.60.40.10">
    <property type="entry name" value="Immunoglobulins"/>
    <property type="match status" value="1"/>
</dbReference>
<accession>A0ABT2M2F6</accession>
<dbReference type="InterPro" id="IPR013783">
    <property type="entry name" value="Ig-like_fold"/>
</dbReference>
<dbReference type="SUPFAM" id="SSF49265">
    <property type="entry name" value="Fibronectin type III"/>
    <property type="match status" value="1"/>
</dbReference>
<dbReference type="EMBL" id="JAODBU010000004">
    <property type="protein sequence ID" value="MCT7398438.1"/>
    <property type="molecule type" value="Genomic_DNA"/>
</dbReference>
<dbReference type="InterPro" id="IPR036116">
    <property type="entry name" value="FN3_sf"/>
</dbReference>
<protein>
    <recommendedName>
        <fullName evidence="2">Fibronectin type-III domain-containing protein</fullName>
    </recommendedName>
</protein>
<evidence type="ECO:0000313" key="4">
    <source>
        <dbReference type="Proteomes" id="UP001431199"/>
    </source>
</evidence>
<proteinExistence type="predicted"/>
<feature type="chain" id="PRO_5045916760" description="Fibronectin type-III domain-containing protein" evidence="1">
    <location>
        <begin position="28"/>
        <end position="379"/>
    </location>
</feature>
<dbReference type="Pfam" id="PF00041">
    <property type="entry name" value="fn3"/>
    <property type="match status" value="1"/>
</dbReference>
<dbReference type="PROSITE" id="PS50853">
    <property type="entry name" value="FN3"/>
    <property type="match status" value="1"/>
</dbReference>
<dbReference type="Proteomes" id="UP001431199">
    <property type="component" value="Unassembled WGS sequence"/>
</dbReference>
<keyword evidence="1" id="KW-0732">Signal</keyword>